<keyword evidence="5" id="KW-1185">Reference proteome</keyword>
<evidence type="ECO:0000256" key="1">
    <source>
        <dbReference type="ARBA" id="ARBA00022801"/>
    </source>
</evidence>
<dbReference type="EMBL" id="LFRF01000042">
    <property type="protein sequence ID" value="KND87060.1"/>
    <property type="molecule type" value="Genomic_DNA"/>
</dbReference>
<proteinExistence type="predicted"/>
<dbReference type="OrthoDB" id="19653at2759"/>
<dbReference type="InterPro" id="IPR029058">
    <property type="entry name" value="AB_hydrolase_fold"/>
</dbReference>
<sequence length="329" mass="36383">MLTKTTQVYASHGMPLECDIYAAEYYPKDTPAFLYFHPGGLVDWGRDCIPPWLVQVCLRRKWPLISPSYRLLPQTGAKGLLEDVSAAYTFAQKWNVPKGKTRRVISGGGSGGVFAASLIAHHCRPTPLALFSIEGINTFRHPFFNSSTQLTPEPIRDVDMAGIIAGPIAVGVTAPGAASAFRLEKLRADGSKNPDYKIPPAPAQDGPLPKHSRSELYDYYTYKNGWLDLVGEIDPGYEWAREKSPAARERVARWPPTVTFHGNDDHDVPLDVSEQMRDCLGEDKVSLFVADGQPHLYELTKFIDDDVPEMGAVKDAVKRLDEIVGGTTR</sequence>
<dbReference type="SUPFAM" id="SSF53474">
    <property type="entry name" value="alpha/beta-Hydrolases"/>
    <property type="match status" value="1"/>
</dbReference>
<dbReference type="Pfam" id="PF07859">
    <property type="entry name" value="Abhydrolase_3"/>
    <property type="match status" value="1"/>
</dbReference>
<organism evidence="4 5">
    <name type="scientific">Tolypocladium ophioglossoides (strain CBS 100239)</name>
    <name type="common">Snaketongue truffleclub</name>
    <name type="synonym">Elaphocordyceps ophioglossoides</name>
    <dbReference type="NCBI Taxonomy" id="1163406"/>
    <lineage>
        <taxon>Eukaryota</taxon>
        <taxon>Fungi</taxon>
        <taxon>Dikarya</taxon>
        <taxon>Ascomycota</taxon>
        <taxon>Pezizomycotina</taxon>
        <taxon>Sordariomycetes</taxon>
        <taxon>Hypocreomycetidae</taxon>
        <taxon>Hypocreales</taxon>
        <taxon>Ophiocordycipitaceae</taxon>
        <taxon>Tolypocladium</taxon>
    </lineage>
</organism>
<protein>
    <recommendedName>
        <fullName evidence="3">Alpha/beta hydrolase fold-3 domain-containing protein</fullName>
    </recommendedName>
</protein>
<evidence type="ECO:0000313" key="5">
    <source>
        <dbReference type="Proteomes" id="UP000036947"/>
    </source>
</evidence>
<keyword evidence="1" id="KW-0378">Hydrolase</keyword>
<dbReference type="GO" id="GO:0016787">
    <property type="term" value="F:hydrolase activity"/>
    <property type="evidence" value="ECO:0007669"/>
    <property type="project" value="UniProtKB-KW"/>
</dbReference>
<dbReference type="Gene3D" id="3.40.50.1820">
    <property type="entry name" value="alpha/beta hydrolase"/>
    <property type="match status" value="1"/>
</dbReference>
<dbReference type="PANTHER" id="PTHR48081:SF3">
    <property type="entry name" value="ALPHA_BETA HYDROLASE FOLD-3 DOMAIN-CONTAINING PROTEIN"/>
    <property type="match status" value="1"/>
</dbReference>
<evidence type="ECO:0000256" key="2">
    <source>
        <dbReference type="SAM" id="MobiDB-lite"/>
    </source>
</evidence>
<reference evidence="4 5" key="1">
    <citation type="journal article" date="2015" name="BMC Genomics">
        <title>The genome of the truffle-parasite Tolypocladium ophioglossoides and the evolution of antifungal peptaibiotics.</title>
        <authorList>
            <person name="Quandt C.A."/>
            <person name="Bushley K.E."/>
            <person name="Spatafora J.W."/>
        </authorList>
    </citation>
    <scope>NUCLEOTIDE SEQUENCE [LARGE SCALE GENOMIC DNA]</scope>
    <source>
        <strain evidence="4 5">CBS 100239</strain>
    </source>
</reference>
<accession>A0A0L0MZZ3</accession>
<evidence type="ECO:0000259" key="3">
    <source>
        <dbReference type="Pfam" id="PF07859"/>
    </source>
</evidence>
<gene>
    <name evidence="4" type="ORF">TOPH_08302</name>
</gene>
<feature type="domain" description="Alpha/beta hydrolase fold-3" evidence="3">
    <location>
        <begin position="34"/>
        <end position="120"/>
    </location>
</feature>
<feature type="region of interest" description="Disordered" evidence="2">
    <location>
        <begin position="191"/>
        <end position="210"/>
    </location>
</feature>
<dbReference type="PANTHER" id="PTHR48081">
    <property type="entry name" value="AB HYDROLASE SUPERFAMILY PROTEIN C4A8.06C"/>
    <property type="match status" value="1"/>
</dbReference>
<evidence type="ECO:0000313" key="4">
    <source>
        <dbReference type="EMBL" id="KND87060.1"/>
    </source>
</evidence>
<dbReference type="InterPro" id="IPR050300">
    <property type="entry name" value="GDXG_lipolytic_enzyme"/>
</dbReference>
<dbReference type="STRING" id="1163406.A0A0L0MZZ3"/>
<name>A0A0L0MZZ3_TOLOC</name>
<comment type="caution">
    <text evidence="4">The sequence shown here is derived from an EMBL/GenBank/DDBJ whole genome shotgun (WGS) entry which is preliminary data.</text>
</comment>
<dbReference type="AlphaFoldDB" id="A0A0L0MZZ3"/>
<dbReference type="Proteomes" id="UP000036947">
    <property type="component" value="Unassembled WGS sequence"/>
</dbReference>
<dbReference type="InterPro" id="IPR013094">
    <property type="entry name" value="AB_hydrolase_3"/>
</dbReference>